<protein>
    <recommendedName>
        <fullName evidence="6">Ribosomal RNA small subunit methyltransferase C</fullName>
        <ecNumber evidence="6">2.1.1.172</ecNumber>
    </recommendedName>
    <alternativeName>
        <fullName evidence="6">16S rRNA m2G1207 methyltransferase</fullName>
    </alternativeName>
    <alternativeName>
        <fullName evidence="6">rRNA (guanine-N(2)-)-methyltransferase RsmC</fullName>
    </alternativeName>
</protein>
<dbReference type="GO" id="GO:0005737">
    <property type="term" value="C:cytoplasm"/>
    <property type="evidence" value="ECO:0007669"/>
    <property type="project" value="UniProtKB-SubCell"/>
</dbReference>
<comment type="catalytic activity">
    <reaction evidence="6">
        <text>guanosine(1207) in 16S rRNA + S-adenosyl-L-methionine = N(2)-methylguanosine(1207) in 16S rRNA + S-adenosyl-L-homocysteine + H(+)</text>
        <dbReference type="Rhea" id="RHEA:42736"/>
        <dbReference type="Rhea" id="RHEA-COMP:10213"/>
        <dbReference type="Rhea" id="RHEA-COMP:10214"/>
        <dbReference type="ChEBI" id="CHEBI:15378"/>
        <dbReference type="ChEBI" id="CHEBI:57856"/>
        <dbReference type="ChEBI" id="CHEBI:59789"/>
        <dbReference type="ChEBI" id="CHEBI:74269"/>
        <dbReference type="ChEBI" id="CHEBI:74481"/>
        <dbReference type="EC" id="2.1.1.172"/>
    </reaction>
</comment>
<dbReference type="InterPro" id="IPR013675">
    <property type="entry name" value="Mtase_sm_N"/>
</dbReference>
<feature type="domain" description="Methyltransferase small N-terminal" evidence="8">
    <location>
        <begin position="8"/>
        <end position="163"/>
    </location>
</feature>
<evidence type="ECO:0000259" key="7">
    <source>
        <dbReference type="Pfam" id="PF05175"/>
    </source>
</evidence>
<dbReference type="PANTHER" id="PTHR47816:SF4">
    <property type="entry name" value="RIBOSOMAL RNA SMALL SUBUNIT METHYLTRANSFERASE C"/>
    <property type="match status" value="1"/>
</dbReference>
<dbReference type="Proteomes" id="UP000348942">
    <property type="component" value="Chromosome 1"/>
</dbReference>
<dbReference type="Gene3D" id="3.40.50.150">
    <property type="entry name" value="Vaccinia Virus protein VP39"/>
    <property type="match status" value="2"/>
</dbReference>
<keyword evidence="4 6" id="KW-0808">Transferase</keyword>
<evidence type="ECO:0000256" key="4">
    <source>
        <dbReference type="ARBA" id="ARBA00022679"/>
    </source>
</evidence>
<evidence type="ECO:0000256" key="5">
    <source>
        <dbReference type="ARBA" id="ARBA00022691"/>
    </source>
</evidence>
<gene>
    <name evidence="6 9" type="primary">rsmC</name>
    <name evidence="9" type="ORF">GFB47_09280</name>
</gene>
<proteinExistence type="inferred from homology"/>
<dbReference type="GO" id="GO:0052914">
    <property type="term" value="F:16S rRNA (guanine(1207)-N(2))-methyltransferase activity"/>
    <property type="evidence" value="ECO:0007669"/>
    <property type="project" value="UniProtKB-EC"/>
</dbReference>
<evidence type="ECO:0000256" key="2">
    <source>
        <dbReference type="ARBA" id="ARBA00022552"/>
    </source>
</evidence>
<comment type="similarity">
    <text evidence="6">Belongs to the methyltransferase superfamily. RsmC family.</text>
</comment>
<dbReference type="GO" id="GO:0003676">
    <property type="term" value="F:nucleic acid binding"/>
    <property type="evidence" value="ECO:0007669"/>
    <property type="project" value="InterPro"/>
</dbReference>
<dbReference type="AlphaFoldDB" id="A0A5Q0THB5"/>
<dbReference type="HAMAP" id="MF_01862">
    <property type="entry name" value="16SrRNA_methyltr_C"/>
    <property type="match status" value="1"/>
</dbReference>
<accession>A0A5Q0THB5</accession>
<feature type="domain" description="Methyltransferase small" evidence="7">
    <location>
        <begin position="172"/>
        <end position="336"/>
    </location>
</feature>
<evidence type="ECO:0000256" key="3">
    <source>
        <dbReference type="ARBA" id="ARBA00022603"/>
    </source>
</evidence>
<evidence type="ECO:0000259" key="8">
    <source>
        <dbReference type="Pfam" id="PF08468"/>
    </source>
</evidence>
<dbReference type="InterPro" id="IPR002052">
    <property type="entry name" value="DNA_methylase_N6_adenine_CS"/>
</dbReference>
<dbReference type="Pfam" id="PF05175">
    <property type="entry name" value="MTS"/>
    <property type="match status" value="1"/>
</dbReference>
<evidence type="ECO:0000256" key="6">
    <source>
        <dbReference type="HAMAP-Rule" id="MF_01862"/>
    </source>
</evidence>
<comment type="subcellular location">
    <subcellularLocation>
        <location evidence="6">Cytoplasm</location>
    </subcellularLocation>
</comment>
<evidence type="ECO:0000313" key="9">
    <source>
        <dbReference type="EMBL" id="QGA65586.1"/>
    </source>
</evidence>
<reference evidence="9 10" key="1">
    <citation type="submission" date="2019-10" db="EMBL/GenBank/DDBJ databases">
        <title>Vibrio sp. nov., isolated from Coralline algae surface.</title>
        <authorList>
            <person name="Geng Y."/>
            <person name="Zhang X."/>
        </authorList>
    </citation>
    <scope>NUCLEOTIDE SEQUENCE [LARGE SCALE GENOMIC DNA]</scope>
    <source>
        <strain evidence="9 10">SM1977</strain>
    </source>
</reference>
<comment type="function">
    <text evidence="6">Specifically methylates the guanine in position 1207 of 16S rRNA in the 30S particle.</text>
</comment>
<dbReference type="NCBIfam" id="NF007023">
    <property type="entry name" value="PRK09489.1"/>
    <property type="match status" value="1"/>
</dbReference>
<dbReference type="SUPFAM" id="SSF53335">
    <property type="entry name" value="S-adenosyl-L-methionine-dependent methyltransferases"/>
    <property type="match status" value="1"/>
</dbReference>
<dbReference type="InterPro" id="IPR023543">
    <property type="entry name" value="rRNA_ssu_MeTfrase_C"/>
</dbReference>
<dbReference type="EC" id="2.1.1.172" evidence="6"/>
<keyword evidence="3 6" id="KW-0489">Methyltransferase</keyword>
<dbReference type="PANTHER" id="PTHR47816">
    <property type="entry name" value="RIBOSOMAL RNA SMALL SUBUNIT METHYLTRANSFERASE C"/>
    <property type="match status" value="1"/>
</dbReference>
<keyword evidence="1 6" id="KW-0963">Cytoplasm</keyword>
<dbReference type="Pfam" id="PF08468">
    <property type="entry name" value="MTS_N"/>
    <property type="match status" value="1"/>
</dbReference>
<dbReference type="InterPro" id="IPR029063">
    <property type="entry name" value="SAM-dependent_MTases_sf"/>
</dbReference>
<dbReference type="InterPro" id="IPR007848">
    <property type="entry name" value="Small_mtfrase_dom"/>
</dbReference>
<keyword evidence="10" id="KW-1185">Reference proteome</keyword>
<dbReference type="CDD" id="cd02440">
    <property type="entry name" value="AdoMet_MTases"/>
    <property type="match status" value="1"/>
</dbReference>
<organism evidence="9 10">
    <name type="scientific">Vibrio algicola</name>
    <dbReference type="NCBI Taxonomy" id="2662262"/>
    <lineage>
        <taxon>Bacteria</taxon>
        <taxon>Pseudomonadati</taxon>
        <taxon>Pseudomonadota</taxon>
        <taxon>Gammaproteobacteria</taxon>
        <taxon>Vibrionales</taxon>
        <taxon>Vibrionaceae</taxon>
        <taxon>Vibrio</taxon>
    </lineage>
</organism>
<dbReference type="RefSeq" id="WP_153447733.1">
    <property type="nucleotide sequence ID" value="NZ_CP045699.1"/>
</dbReference>
<evidence type="ECO:0000256" key="1">
    <source>
        <dbReference type="ARBA" id="ARBA00022490"/>
    </source>
</evidence>
<keyword evidence="2 6" id="KW-0698">rRNA processing</keyword>
<dbReference type="InterPro" id="IPR046977">
    <property type="entry name" value="RsmC/RlmG"/>
</dbReference>
<dbReference type="EMBL" id="CP045699">
    <property type="protein sequence ID" value="QGA65586.1"/>
    <property type="molecule type" value="Genomic_DNA"/>
</dbReference>
<keyword evidence="5 6" id="KW-0949">S-adenosyl-L-methionine</keyword>
<dbReference type="PROSITE" id="PS00092">
    <property type="entry name" value="N6_MTASE"/>
    <property type="match status" value="1"/>
</dbReference>
<name>A0A5Q0THB5_9VIBR</name>
<evidence type="ECO:0000313" key="10">
    <source>
        <dbReference type="Proteomes" id="UP000348942"/>
    </source>
</evidence>
<sequence length="343" mass="38110">MSSYTAPSQIAQRNIEYFSDKRVLIAGEAEDLFCLELAKHCQSVAVFTTHYGYHQQFKQHEQIQSYFGAHLTDTIDADMLLLYWPKAKAEAQYLLAMLMAKIGPNTEICVVGENRSGVKSIEKMFTQYGTVKKYDSARRCSFYWGQSHTQAPAFDLNEWYKTYPLTIGNDTLQIKSLPGVFSHGEFDKGTELLLETLPRLKGKVLDFGCGAGVIGCVLATRYPKANVAMCDISALAIESSKATLAINGLDGEVFASDIYSDVGKSYDFLISNPPFHSGLDTQYSAAETLLSQAPQHLSARGQMFIVANSFLKYQPIIEQAFGHCIVAAKNTKFAIYHANKTQH</sequence>
<comment type="subunit">
    <text evidence="6">Monomer.</text>
</comment>